<feature type="compositionally biased region" description="Basic and acidic residues" evidence="1">
    <location>
        <begin position="1"/>
        <end position="26"/>
    </location>
</feature>
<dbReference type="RefSeq" id="WP_021761115.1">
    <property type="nucleotide sequence ID" value="NC_022444.1"/>
</dbReference>
<dbReference type="InterPro" id="IPR009279">
    <property type="entry name" value="Portal_Mu"/>
</dbReference>
<dbReference type="Proteomes" id="UP000016587">
    <property type="component" value="Chromosome"/>
</dbReference>
<dbReference type="STRING" id="1121448.DGI_2382"/>
<organism evidence="2 3">
    <name type="scientific">Megalodesulfovibrio gigas (strain ATCC 19364 / DSM 1382 / NCIMB 9332 / VKM B-1759)</name>
    <name type="common">Desulfovibrio gigas</name>
    <dbReference type="NCBI Taxonomy" id="1121448"/>
    <lineage>
        <taxon>Bacteria</taxon>
        <taxon>Pseudomonadati</taxon>
        <taxon>Thermodesulfobacteriota</taxon>
        <taxon>Desulfovibrionia</taxon>
        <taxon>Desulfovibrionales</taxon>
        <taxon>Desulfovibrionaceae</taxon>
        <taxon>Megalodesulfovibrio</taxon>
    </lineage>
</organism>
<feature type="region of interest" description="Disordered" evidence="1">
    <location>
        <begin position="1"/>
        <end position="30"/>
    </location>
</feature>
<gene>
    <name evidence="2" type="ORF">DGI_2382</name>
</gene>
<dbReference type="EMBL" id="CP006585">
    <property type="protein sequence ID" value="AGW14134.1"/>
    <property type="molecule type" value="Genomic_DNA"/>
</dbReference>
<sequence length="559" mass="60125">MPTLYDHRGVPVSSRDLKESQAEAVRRRSRLGGSAGLDTWTPARGALTARQLAGLLRAGGAGDVAAQANLFDEMEEKDPHIGHLASIRKRAVSGRSWQMDAADDSPKAAEIAGFCQTVLEALPLRQAFRDALDATGKGFAALELYWDVSAGQAVPTRLEFVEQRRFGWLRLGNGALELGLAGDGSLREPEPLWPFKWLVHRSQARSGVPWRGPLYRTLAWLYLFRNYNLAGWARFVESYGIPTRLGRYPAGATETEQNTLLAAAQAISSEAAVIIPQGMQLELLETKFSSAAKTPHEGFLDWTTRSISIALIGGTLTTDTASGGGGAYALGEVHNQVRWDLQRDDAEQLCATLNRDLVKPLVDLNFGPQPAYPTLAIDVPEPADLQALAQVIATLGQAGYDEIPLWWIRQKFRIPKAEGDEPTLRSLRQASTPAGPAAPEAPPAPQQTRAGGFLPSQLAANAAQSPAVTEAEAHAEATVEALSRQVQEELVAPLLARLQACGSFEEALATVQTGFDHAATEGLGHRLARAGFIANLYGQLEVQDGQAGQDGQPDEGEDA</sequence>
<reference evidence="3" key="2">
    <citation type="submission" date="2013-07" db="EMBL/GenBank/DDBJ databases">
        <authorList>
            <person name="Morais-Silva F.O."/>
            <person name="Rezende A.M."/>
            <person name="Pimentel C."/>
            <person name="Resende D.M."/>
            <person name="Santos C.I."/>
            <person name="Clemente C."/>
            <person name="de Oliveira L.M."/>
            <person name="da Silva S.M."/>
            <person name="Costa D.A."/>
            <person name="Varela-Raposo A."/>
            <person name="Horacio E.C.A."/>
            <person name="Matos M."/>
            <person name="Flores O."/>
            <person name="Ruiz J.C."/>
            <person name="Rodrigues-Pousada C."/>
        </authorList>
    </citation>
    <scope>NUCLEOTIDE SEQUENCE [LARGE SCALE GENOMIC DNA]</scope>
    <source>
        <strain evidence="3">ATCC 19364 / DSM 1382 / NCIMB 9332 / VKM B-1759</strain>
    </source>
</reference>
<evidence type="ECO:0000313" key="2">
    <source>
        <dbReference type="EMBL" id="AGW14134.1"/>
    </source>
</evidence>
<name>T2GD94_MEGG1</name>
<evidence type="ECO:0000256" key="1">
    <source>
        <dbReference type="SAM" id="MobiDB-lite"/>
    </source>
</evidence>
<dbReference type="KEGG" id="dgg:DGI_2382"/>
<dbReference type="PATRIC" id="fig|1121448.10.peg.2335"/>
<dbReference type="Pfam" id="PF06074">
    <property type="entry name" value="Portal_Mu"/>
    <property type="match status" value="1"/>
</dbReference>
<feature type="region of interest" description="Disordered" evidence="1">
    <location>
        <begin position="419"/>
        <end position="451"/>
    </location>
</feature>
<evidence type="ECO:0000313" key="3">
    <source>
        <dbReference type="Proteomes" id="UP000016587"/>
    </source>
</evidence>
<keyword evidence="3" id="KW-1185">Reference proteome</keyword>
<protein>
    <submittedName>
        <fullName evidence="2">Uncharacterized protein</fullName>
    </submittedName>
</protein>
<dbReference type="AlphaFoldDB" id="T2GD94"/>
<dbReference type="HOGENOM" id="CLU_036594_0_1_7"/>
<dbReference type="eggNOG" id="COG4383">
    <property type="taxonomic scope" value="Bacteria"/>
</dbReference>
<dbReference type="OrthoDB" id="9797300at2"/>
<reference evidence="2 3" key="1">
    <citation type="journal article" date="2013" name="J. Bacteriol.">
        <title>Roles of HynAB and Ech, the only two hydrogenases found in the model sulfate reducer Desulfovibrio gigas.</title>
        <authorList>
            <person name="Morais-Silva F.O."/>
            <person name="Santos C.I."/>
            <person name="Rodrigues R."/>
            <person name="Pereira I.A."/>
            <person name="Rodrigues-Pousada C."/>
        </authorList>
    </citation>
    <scope>NUCLEOTIDE SEQUENCE [LARGE SCALE GENOMIC DNA]</scope>
    <source>
        <strain evidence="3">ATCC 19364 / DSM 1382 / NCIMB 9332 / VKM B-1759</strain>
    </source>
</reference>
<accession>T2GD94</accession>
<proteinExistence type="predicted"/>